<evidence type="ECO:0000313" key="3">
    <source>
        <dbReference type="EMBL" id="KAJ7383202.1"/>
    </source>
</evidence>
<evidence type="ECO:0000256" key="2">
    <source>
        <dbReference type="SAM" id="MobiDB-lite"/>
    </source>
</evidence>
<dbReference type="AlphaFoldDB" id="A0A9X0D102"/>
<feature type="coiled-coil region" evidence="1">
    <location>
        <begin position="123"/>
        <end position="303"/>
    </location>
</feature>
<proteinExistence type="predicted"/>
<dbReference type="Proteomes" id="UP001163046">
    <property type="component" value="Unassembled WGS sequence"/>
</dbReference>
<gene>
    <name evidence="3" type="ORF">OS493_030000</name>
</gene>
<name>A0A9X0D102_9CNID</name>
<feature type="compositionally biased region" description="Basic and acidic residues" evidence="2">
    <location>
        <begin position="443"/>
        <end position="458"/>
    </location>
</feature>
<protein>
    <submittedName>
        <fullName evidence="3">Uncharacterized protein</fullName>
    </submittedName>
</protein>
<dbReference type="EMBL" id="MU825904">
    <property type="protein sequence ID" value="KAJ7383202.1"/>
    <property type="molecule type" value="Genomic_DNA"/>
</dbReference>
<evidence type="ECO:0000313" key="4">
    <source>
        <dbReference type="Proteomes" id="UP001163046"/>
    </source>
</evidence>
<organism evidence="3 4">
    <name type="scientific">Desmophyllum pertusum</name>
    <dbReference type="NCBI Taxonomy" id="174260"/>
    <lineage>
        <taxon>Eukaryota</taxon>
        <taxon>Metazoa</taxon>
        <taxon>Cnidaria</taxon>
        <taxon>Anthozoa</taxon>
        <taxon>Hexacorallia</taxon>
        <taxon>Scleractinia</taxon>
        <taxon>Caryophylliina</taxon>
        <taxon>Caryophylliidae</taxon>
        <taxon>Desmophyllum</taxon>
    </lineage>
</organism>
<feature type="coiled-coil region" evidence="1">
    <location>
        <begin position="10"/>
        <end position="48"/>
    </location>
</feature>
<evidence type="ECO:0000256" key="1">
    <source>
        <dbReference type="SAM" id="Coils"/>
    </source>
</evidence>
<keyword evidence="1" id="KW-0175">Coiled coil</keyword>
<sequence length="633" mass="74206">MERDIQYGKVSVLEEEILHQQQNYNNLIKEQERLLKDKAEQDQKLQREIHDRLCLKMVNDLLTEESANVKEAFLKLEEFTNSMEQRSKDMSLELDQCRQENLTGNTQQMVNEERWNGDLLLKIASAKSHCEDLKSQLSSLQETNRILNKEKEEKEKQLQLIKMREETLTKQQVSKSKELKTENENLKLTLTMISKKNEEFQKQLEHQTEEMEVLKNRSKELSASVIGSHQSGNIHLLQEEVNKIKENVTRLESEKTELISELNKLHKEQEVWAVQRSELEMTQAELSAENAQLRSELKEVAVKTPENSIANVKKKFELEKEETVKKVKEEMKGSFDEVCLELKTVKSELSKVWDMLEVKEKQLEEQSHELQHEQDQSQKWAEELIQLRKDYADLTANTSIRSQMISTLRDELTQRCEDIIELEAELSYLNQQKSNGTSLVKRKSVELKRRSSDGDINRRSSHSCDSAENCYKECSEVKKMTDKNSHLGQRVEELIAERDSALHDSQELLNGMQQLREAFEEEIERELERERTKFEREKRLLQVVMQSEDDQQMSGTKSKLETEVTRLTAQKVALEVKSKHLEFERDELRNQVEELCRMRTTAEEKAVQVDSALSPRKRETKQRLCERGARVLV</sequence>
<feature type="coiled-coil region" evidence="1">
    <location>
        <begin position="477"/>
        <end position="605"/>
    </location>
</feature>
<feature type="region of interest" description="Disordered" evidence="2">
    <location>
        <begin position="440"/>
        <end position="462"/>
    </location>
</feature>
<dbReference type="OrthoDB" id="5982442at2759"/>
<keyword evidence="4" id="KW-1185">Reference proteome</keyword>
<accession>A0A9X0D102</accession>
<reference evidence="3" key="1">
    <citation type="submission" date="2023-01" db="EMBL/GenBank/DDBJ databases">
        <title>Genome assembly of the deep-sea coral Lophelia pertusa.</title>
        <authorList>
            <person name="Herrera S."/>
            <person name="Cordes E."/>
        </authorList>
    </citation>
    <scope>NUCLEOTIDE SEQUENCE</scope>
    <source>
        <strain evidence="3">USNM1676648</strain>
        <tissue evidence="3">Polyp</tissue>
    </source>
</reference>
<feature type="coiled-coil region" evidence="1">
    <location>
        <begin position="356"/>
        <end position="397"/>
    </location>
</feature>
<comment type="caution">
    <text evidence="3">The sequence shown here is derived from an EMBL/GenBank/DDBJ whole genome shotgun (WGS) entry which is preliminary data.</text>
</comment>